<dbReference type="SUPFAM" id="SSF52540">
    <property type="entry name" value="P-loop containing nucleoside triphosphate hydrolases"/>
    <property type="match status" value="2"/>
</dbReference>
<dbReference type="GO" id="GO:0045910">
    <property type="term" value="P:negative regulation of DNA recombination"/>
    <property type="evidence" value="ECO:0007669"/>
    <property type="project" value="TreeGrafter"/>
</dbReference>
<evidence type="ECO:0000256" key="14">
    <source>
        <dbReference type="ARBA" id="ARBA00023235"/>
    </source>
</evidence>
<evidence type="ECO:0000256" key="12">
    <source>
        <dbReference type="ARBA" id="ARBA00023125"/>
    </source>
</evidence>
<dbReference type="GO" id="GO:0090657">
    <property type="term" value="P:telomeric loop disassembly"/>
    <property type="evidence" value="ECO:0007669"/>
    <property type="project" value="TreeGrafter"/>
</dbReference>
<gene>
    <name evidence="20" type="ORF">HYH03_000940</name>
</gene>
<dbReference type="GO" id="GO:0070182">
    <property type="term" value="F:DNA polymerase binding"/>
    <property type="evidence" value="ECO:0007669"/>
    <property type="project" value="TreeGrafter"/>
</dbReference>
<dbReference type="Gene3D" id="1.20.1160.20">
    <property type="match status" value="1"/>
</dbReference>
<feature type="region of interest" description="Disordered" evidence="18">
    <location>
        <begin position="1282"/>
        <end position="1393"/>
    </location>
</feature>
<comment type="similarity">
    <text evidence="2">Belongs to the helicase family. RAD3/XPD subfamily.</text>
</comment>
<dbReference type="GO" id="GO:0005634">
    <property type="term" value="C:nucleus"/>
    <property type="evidence" value="ECO:0007669"/>
    <property type="project" value="UniProtKB-SubCell"/>
</dbReference>
<dbReference type="InterPro" id="IPR002464">
    <property type="entry name" value="DNA/RNA_helicase_DEAH_CS"/>
</dbReference>
<evidence type="ECO:0000256" key="17">
    <source>
        <dbReference type="ARBA" id="ARBA00073810"/>
    </source>
</evidence>
<dbReference type="GO" id="GO:0003677">
    <property type="term" value="F:DNA binding"/>
    <property type="evidence" value="ECO:0007669"/>
    <property type="project" value="UniProtKB-KW"/>
</dbReference>
<dbReference type="SMART" id="SM00488">
    <property type="entry name" value="DEXDc2"/>
    <property type="match status" value="1"/>
</dbReference>
<dbReference type="PANTHER" id="PTHR11472">
    <property type="entry name" value="DNA REPAIR DEAD HELICASE RAD3/XP-D SUBFAMILY MEMBER"/>
    <property type="match status" value="1"/>
</dbReference>
<dbReference type="CDD" id="cd17970">
    <property type="entry name" value="DEAHc_FancJ"/>
    <property type="match status" value="1"/>
</dbReference>
<sequence length="1595" mass="157935">MEQLSGQAAGAGKAERKFTSLQIAGIPVEFPFEPYPCQRDYMESVIKALQQGKNALLESPTGTGKTLCLLCSTLAWRESLKPQSQDPNAAAAAALMAQAGLGLGLGPGGMPLGLGASMPGAGGGPGGPDGGAGGGPGGGKPELPTIIYSSRTHSQLAQVMKELRNSSYKDKVRSTVLSSRQQTCLHPTASKLSGGAANQACKALTAAKKCSWHSQLKFGKYRNAASSLVSSVPDIEELVAVGKAHGVCPFYLGRDAGKDADIVFLPYNYLLDPSTRRTLAESINWNNAVVIFDEAHNVESVSSDSCSFDITAKQLTDAMLEAKRAKEACLERIERGGLAMVDVAAPGDTAGPDYRRLAADMELLLGVLKMLENGLHALSSKLPPPPPNDRFGGDGGGLTRPGSFLFEFLAQFGITAHSLSALNAAVDAAADILAAAEVEAGRTGGKASTVALQHLQSCLNLAFSTLEPLSDKQGAPPAHRGFRVHVHMQRSWGADRLPAPTLSYWCFIPGMAFRRLAALRVRSFLLTSGTISPMETFAAELQMPFPVRLENPHVIGPSQVWVGVLPTGPSGVALNSTFQSRDSTAYKDELGNALVNVARLVPDGLLVFFASYAAMDSAISHWKQNGGAGGAGSTWERITRHKAPVVEPRESAAFQAAIEEFRSRLDDPATQGAVFFAVCRGKVSEGLDFSDRAGRAVVITGIPYAVKNDPKVRLKREVLDEESRAAASGGGGLMTGEGVSAVNGEAWYTNTAMRAVNQALGRVIRHRWDYGAILLADDRFRQPNTQRNMSRWVRDHVTVYDKFGQASASLTKFFKDKASFAAPQKALPGRATHISAFETVAGSGPSTSAALGAGMGGGGGSRGGMSLMETAPAAIDVSGIGALAATGLGGGGAAAVKPRPQAGGGGGKKPPSGGLLGLLRSAPSAVDAVADAGTAAAAPAVALGGGGGPSQAASGSQSGGGGGIGLAAALDSVAMGAQPTAAAAGPGPSAGSSWAPVGVRPGGGGMRPPPPVSRPAALTALASLGGGSGGMGGGGGGAPAEEVVGPRHRIAEHQRRAASESASQASGRSQDDDDPGPGAPTSSVGPGLGPSLTAGGLTRIVLQPVQPPSATAAAAAAASAAAAAAAACGGGSGPTAAAEAGRAGLGADGGGNPDSDRTGGGAGSGAAAAAAAPAPAAKADPKAFMTQLKTDLSPAGFKSFQQLMSAYKTSKDLHAFVDGAVALLRAPATAHLLQGVAAFMPKDQRTWFSNVIAVHLRAAAGAAAAGGGDAGSGGGTAAAGGVQGGGAGSKAGPLGKRPATSDAPAGLGPGPGSAAARPSSAGTGRPGGPSAAPQAQAGPGRASSAGAAGRPGAATTTSGHSQGRPAPGQSQSQGQARAAAAAALGAASASGGSQLRAQLLARPGVSAAGGAAPAPGQERSSSAGRGVTGGGGGLAQGRATGQGQGSAQASGSGLGSSRPAGGAGPQPPPAKRPNLGPSAGPRGPLEAAPSSAAAPSARPGSAALSAATGPANGSGATANRSGAGAGAGGGGGGVLSAAMAECSLCHKRPMANAHEGPCGHLACYSCWAVQLAVHFACKTCGRSMRQKNLTKKYFM</sequence>
<dbReference type="GO" id="GO:0051539">
    <property type="term" value="F:4 iron, 4 sulfur cluster binding"/>
    <property type="evidence" value="ECO:0007669"/>
    <property type="project" value="UniProtKB-KW"/>
</dbReference>
<feature type="compositionally biased region" description="Low complexity" evidence="18">
    <location>
        <begin position="1059"/>
        <end position="1068"/>
    </location>
</feature>
<proteinExistence type="inferred from homology"/>
<dbReference type="Pfam" id="PF06733">
    <property type="entry name" value="DEAD_2"/>
    <property type="match status" value="1"/>
</dbReference>
<keyword evidence="5" id="KW-0547">Nucleotide-binding</keyword>
<dbReference type="SMART" id="SM00487">
    <property type="entry name" value="DEXDc"/>
    <property type="match status" value="1"/>
</dbReference>
<keyword evidence="3" id="KW-0004">4Fe-4S</keyword>
<feature type="compositionally biased region" description="Low complexity" evidence="18">
    <location>
        <begin position="1406"/>
        <end position="1425"/>
    </location>
</feature>
<dbReference type="EMBL" id="JAEHOE010000002">
    <property type="protein sequence ID" value="KAG2501122.1"/>
    <property type="molecule type" value="Genomic_DNA"/>
</dbReference>
<name>A0A835YDW4_9CHLO</name>
<keyword evidence="14" id="KW-0413">Isomerase</keyword>
<evidence type="ECO:0000256" key="2">
    <source>
        <dbReference type="ARBA" id="ARBA00009146"/>
    </source>
</evidence>
<keyword evidence="21" id="KW-1185">Reference proteome</keyword>
<feature type="compositionally biased region" description="Gly residues" evidence="18">
    <location>
        <begin position="1024"/>
        <end position="1038"/>
    </location>
</feature>
<evidence type="ECO:0000313" key="21">
    <source>
        <dbReference type="Proteomes" id="UP000612055"/>
    </source>
</evidence>
<evidence type="ECO:0000256" key="6">
    <source>
        <dbReference type="ARBA" id="ARBA00022763"/>
    </source>
</evidence>
<dbReference type="GO" id="GO:0003678">
    <property type="term" value="F:DNA helicase activity"/>
    <property type="evidence" value="ECO:0007669"/>
    <property type="project" value="InterPro"/>
</dbReference>
<dbReference type="InterPro" id="IPR014013">
    <property type="entry name" value="Helic_SF1/SF2_ATP-bd_DinG/Rad3"/>
</dbReference>
<feature type="compositionally biased region" description="Low complexity" evidence="18">
    <location>
        <begin position="1301"/>
        <end position="1393"/>
    </location>
</feature>
<feature type="compositionally biased region" description="Basic and acidic residues" evidence="18">
    <location>
        <begin position="1049"/>
        <end position="1058"/>
    </location>
</feature>
<feature type="region of interest" description="Disordered" evidence="18">
    <location>
        <begin position="1406"/>
        <end position="1518"/>
    </location>
</feature>
<keyword evidence="15" id="KW-0539">Nucleus</keyword>
<evidence type="ECO:0000256" key="10">
    <source>
        <dbReference type="ARBA" id="ARBA00023004"/>
    </source>
</evidence>
<dbReference type="InterPro" id="IPR010614">
    <property type="entry name" value="RAD3-like_helicase_DEAD"/>
</dbReference>
<evidence type="ECO:0000256" key="16">
    <source>
        <dbReference type="ARBA" id="ARBA00049360"/>
    </source>
</evidence>
<dbReference type="GO" id="GO:1904430">
    <property type="term" value="P:negative regulation of t-circle formation"/>
    <property type="evidence" value="ECO:0007669"/>
    <property type="project" value="TreeGrafter"/>
</dbReference>
<keyword evidence="7" id="KW-0378">Hydrolase</keyword>
<feature type="region of interest" description="Disordered" evidence="18">
    <location>
        <begin position="979"/>
        <end position="1092"/>
    </location>
</feature>
<evidence type="ECO:0000313" key="20">
    <source>
        <dbReference type="EMBL" id="KAG2501122.1"/>
    </source>
</evidence>
<evidence type="ECO:0000256" key="9">
    <source>
        <dbReference type="ARBA" id="ARBA00022840"/>
    </source>
</evidence>
<evidence type="ECO:0000256" key="5">
    <source>
        <dbReference type="ARBA" id="ARBA00022741"/>
    </source>
</evidence>
<evidence type="ECO:0000256" key="7">
    <source>
        <dbReference type="ARBA" id="ARBA00022801"/>
    </source>
</evidence>
<keyword evidence="11" id="KW-0411">Iron-sulfur</keyword>
<keyword evidence="6" id="KW-0227">DNA damage</keyword>
<keyword evidence="4" id="KW-0479">Metal-binding</keyword>
<evidence type="ECO:0000256" key="18">
    <source>
        <dbReference type="SAM" id="MobiDB-lite"/>
    </source>
</evidence>
<keyword evidence="13" id="KW-0234">DNA repair</keyword>
<dbReference type="InterPro" id="IPR045028">
    <property type="entry name" value="DinG/Rad3-like"/>
</dbReference>
<evidence type="ECO:0000256" key="4">
    <source>
        <dbReference type="ARBA" id="ARBA00022723"/>
    </source>
</evidence>
<feature type="compositionally biased region" description="Low complexity" evidence="18">
    <location>
        <begin position="1445"/>
        <end position="1460"/>
    </location>
</feature>
<dbReference type="Gene3D" id="3.40.50.300">
    <property type="entry name" value="P-loop containing nucleotide triphosphate hydrolases"/>
    <property type="match status" value="2"/>
</dbReference>
<evidence type="ECO:0000256" key="11">
    <source>
        <dbReference type="ARBA" id="ARBA00023014"/>
    </source>
</evidence>
<feature type="compositionally biased region" description="Low complexity" evidence="18">
    <location>
        <begin position="909"/>
        <end position="918"/>
    </location>
</feature>
<dbReference type="Pfam" id="PF23116">
    <property type="entry name" value="HHD_RTEL1"/>
    <property type="match status" value="1"/>
</dbReference>
<dbReference type="InterPro" id="IPR057498">
    <property type="entry name" value="Rtel1_ARCH"/>
</dbReference>
<dbReference type="PROSITE" id="PS51193">
    <property type="entry name" value="HELICASE_ATP_BIND_2"/>
    <property type="match status" value="1"/>
</dbReference>
<evidence type="ECO:0000256" key="1">
    <source>
        <dbReference type="ARBA" id="ARBA00004123"/>
    </source>
</evidence>
<feature type="compositionally biased region" description="Low complexity" evidence="18">
    <location>
        <begin position="1487"/>
        <end position="1518"/>
    </location>
</feature>
<dbReference type="GO" id="GO:0005524">
    <property type="term" value="F:ATP binding"/>
    <property type="evidence" value="ECO:0007669"/>
    <property type="project" value="UniProtKB-KW"/>
</dbReference>
<dbReference type="SUPFAM" id="SSF57850">
    <property type="entry name" value="RING/U-box"/>
    <property type="match status" value="1"/>
</dbReference>
<feature type="domain" description="Helicase ATP-binding" evidence="19">
    <location>
        <begin position="24"/>
        <end position="340"/>
    </location>
</feature>
<dbReference type="PROSITE" id="PS00690">
    <property type="entry name" value="DEAH_ATP_HELICASE"/>
    <property type="match status" value="1"/>
</dbReference>
<dbReference type="InterPro" id="IPR013020">
    <property type="entry name" value="Rad3/Chl1-like"/>
</dbReference>
<feature type="region of interest" description="Disordered" evidence="18">
    <location>
        <begin position="1147"/>
        <end position="1166"/>
    </location>
</feature>
<evidence type="ECO:0000256" key="13">
    <source>
        <dbReference type="ARBA" id="ARBA00023204"/>
    </source>
</evidence>
<evidence type="ECO:0000256" key="3">
    <source>
        <dbReference type="ARBA" id="ARBA00022485"/>
    </source>
</evidence>
<organism evidence="20 21">
    <name type="scientific">Edaphochlamys debaryana</name>
    <dbReference type="NCBI Taxonomy" id="47281"/>
    <lineage>
        <taxon>Eukaryota</taxon>
        <taxon>Viridiplantae</taxon>
        <taxon>Chlorophyta</taxon>
        <taxon>core chlorophytes</taxon>
        <taxon>Chlorophyceae</taxon>
        <taxon>CS clade</taxon>
        <taxon>Chlamydomonadales</taxon>
        <taxon>Chlamydomonadales incertae sedis</taxon>
        <taxon>Edaphochlamys</taxon>
    </lineage>
</organism>
<dbReference type="Proteomes" id="UP000612055">
    <property type="component" value="Unassembled WGS sequence"/>
</dbReference>
<dbReference type="PANTHER" id="PTHR11472:SF34">
    <property type="entry name" value="REGULATOR OF TELOMERE ELONGATION HELICASE 1"/>
    <property type="match status" value="1"/>
</dbReference>
<feature type="compositionally biased region" description="Gly residues" evidence="18">
    <location>
        <begin position="1426"/>
        <end position="1444"/>
    </location>
</feature>
<dbReference type="OrthoDB" id="19182at2759"/>
<comment type="subcellular location">
    <subcellularLocation>
        <location evidence="1">Nucleus</location>
    </subcellularLocation>
</comment>
<dbReference type="GO" id="GO:0010569">
    <property type="term" value="P:regulation of double-strand break repair via homologous recombination"/>
    <property type="evidence" value="ECO:0007669"/>
    <property type="project" value="TreeGrafter"/>
</dbReference>
<keyword evidence="9" id="KW-0067">ATP-binding</keyword>
<evidence type="ECO:0000259" key="19">
    <source>
        <dbReference type="PROSITE" id="PS51193"/>
    </source>
</evidence>
<dbReference type="InterPro" id="IPR014001">
    <property type="entry name" value="Helicase_ATP-bd"/>
</dbReference>
<dbReference type="CDD" id="cd18788">
    <property type="entry name" value="SF2_C_XPD"/>
    <property type="match status" value="1"/>
</dbReference>
<keyword evidence="8" id="KW-0347">Helicase</keyword>
<dbReference type="GO" id="GO:0046872">
    <property type="term" value="F:metal ion binding"/>
    <property type="evidence" value="ECO:0007669"/>
    <property type="project" value="UniProtKB-KW"/>
</dbReference>
<comment type="catalytic activity">
    <reaction evidence="16">
        <text>ATP + H2O = ADP + phosphate + H(+)</text>
        <dbReference type="Rhea" id="RHEA:13065"/>
        <dbReference type="ChEBI" id="CHEBI:15377"/>
        <dbReference type="ChEBI" id="CHEBI:15378"/>
        <dbReference type="ChEBI" id="CHEBI:30616"/>
        <dbReference type="ChEBI" id="CHEBI:43474"/>
        <dbReference type="ChEBI" id="CHEBI:456216"/>
    </reaction>
</comment>
<dbReference type="InterPro" id="IPR027417">
    <property type="entry name" value="P-loop_NTPase"/>
</dbReference>
<keyword evidence="10" id="KW-0408">Iron</keyword>
<evidence type="ECO:0000256" key="15">
    <source>
        <dbReference type="ARBA" id="ARBA00023242"/>
    </source>
</evidence>
<evidence type="ECO:0000256" key="8">
    <source>
        <dbReference type="ARBA" id="ARBA00022806"/>
    </source>
</evidence>
<feature type="compositionally biased region" description="Gly residues" evidence="18">
    <location>
        <begin position="120"/>
        <end position="140"/>
    </location>
</feature>
<feature type="region of interest" description="Disordered" evidence="18">
    <location>
        <begin position="116"/>
        <end position="143"/>
    </location>
</feature>
<feature type="compositionally biased region" description="Gly residues" evidence="18">
    <location>
        <begin position="1147"/>
        <end position="1164"/>
    </location>
</feature>
<keyword evidence="12" id="KW-0238">DNA-binding</keyword>
<dbReference type="FunFam" id="3.40.50.300:FF:000431">
    <property type="entry name" value="Regulator of telomere elongation helicase 1"/>
    <property type="match status" value="1"/>
</dbReference>
<dbReference type="GO" id="GO:0006281">
    <property type="term" value="P:DNA repair"/>
    <property type="evidence" value="ECO:0007669"/>
    <property type="project" value="UniProtKB-KW"/>
</dbReference>
<dbReference type="Pfam" id="PF23109">
    <property type="entry name" value="ARCH_RTEL1"/>
    <property type="match status" value="1"/>
</dbReference>
<dbReference type="InterPro" id="IPR006554">
    <property type="entry name" value="Helicase-like_DEXD_c2"/>
</dbReference>
<dbReference type="SMART" id="SM00491">
    <property type="entry name" value="HELICc2"/>
    <property type="match status" value="1"/>
</dbReference>
<protein>
    <recommendedName>
        <fullName evidence="17">Regulator of telomere elongation helicase 1 homolog</fullName>
    </recommendedName>
</protein>
<feature type="compositionally biased region" description="Low complexity" evidence="18">
    <location>
        <begin position="979"/>
        <end position="999"/>
    </location>
</feature>
<dbReference type="GO" id="GO:0016818">
    <property type="term" value="F:hydrolase activity, acting on acid anhydrides, in phosphorus-containing anhydrides"/>
    <property type="evidence" value="ECO:0007669"/>
    <property type="project" value="InterPro"/>
</dbReference>
<reference evidence="20" key="1">
    <citation type="journal article" date="2020" name="bioRxiv">
        <title>Comparative genomics of Chlamydomonas.</title>
        <authorList>
            <person name="Craig R.J."/>
            <person name="Hasan A.R."/>
            <person name="Ness R.W."/>
            <person name="Keightley P.D."/>
        </authorList>
    </citation>
    <scope>NUCLEOTIDE SEQUENCE</scope>
    <source>
        <strain evidence="20">CCAP 11/70</strain>
    </source>
</reference>
<dbReference type="NCBIfam" id="TIGR00604">
    <property type="entry name" value="rad3"/>
    <property type="match status" value="1"/>
</dbReference>
<comment type="caution">
    <text evidence="20">The sequence shown here is derived from an EMBL/GenBank/DDBJ whole genome shotgun (WGS) entry which is preliminary data.</text>
</comment>
<dbReference type="InterPro" id="IPR006555">
    <property type="entry name" value="ATP-dep_Helicase_C"/>
</dbReference>
<accession>A0A835YDW4</accession>
<feature type="region of interest" description="Disordered" evidence="18">
    <location>
        <begin position="891"/>
        <end position="918"/>
    </location>
</feature>
<dbReference type="Pfam" id="PF13307">
    <property type="entry name" value="Helicase_C_2"/>
    <property type="match status" value="1"/>
</dbReference>